<reference evidence="6" key="1">
    <citation type="submission" date="2022-11" db="EMBL/GenBank/DDBJ databases">
        <title>Lysinibacillus irui.</title>
        <authorList>
            <person name="Akintayo S.O."/>
        </authorList>
    </citation>
    <scope>NUCLEOTIDE SEQUENCE</scope>
    <source>
        <strain evidence="6">IRB4-01</strain>
    </source>
</reference>
<evidence type="ECO:0000313" key="7">
    <source>
        <dbReference type="Proteomes" id="UP001219585"/>
    </source>
</evidence>
<dbReference type="PANTHER" id="PTHR30204:SF69">
    <property type="entry name" value="MERR-FAMILY TRANSCRIPTIONAL REGULATOR"/>
    <property type="match status" value="1"/>
</dbReference>
<dbReference type="GO" id="GO:0003700">
    <property type="term" value="F:DNA-binding transcription factor activity"/>
    <property type="evidence" value="ECO:0007669"/>
    <property type="project" value="InterPro"/>
</dbReference>
<dbReference type="CDD" id="cd00592">
    <property type="entry name" value="HTH_MerR-like"/>
    <property type="match status" value="1"/>
</dbReference>
<dbReference type="Gene3D" id="1.10.1660.10">
    <property type="match status" value="1"/>
</dbReference>
<evidence type="ECO:0000259" key="5">
    <source>
        <dbReference type="PROSITE" id="PS50937"/>
    </source>
</evidence>
<dbReference type="PROSITE" id="PS50937">
    <property type="entry name" value="HTH_MERR_2"/>
    <property type="match status" value="1"/>
</dbReference>
<dbReference type="EMBL" id="CP113527">
    <property type="protein sequence ID" value="WDV05302.1"/>
    <property type="molecule type" value="Genomic_DNA"/>
</dbReference>
<proteinExistence type="predicted"/>
<dbReference type="InterPro" id="IPR000551">
    <property type="entry name" value="MerR-type_HTH_dom"/>
</dbReference>
<evidence type="ECO:0000256" key="3">
    <source>
        <dbReference type="ARBA" id="ARBA00023125"/>
    </source>
</evidence>
<dbReference type="KEGG" id="liu:OU989_13390"/>
<dbReference type="SMART" id="SM00422">
    <property type="entry name" value="HTH_MERR"/>
    <property type="match status" value="1"/>
</dbReference>
<dbReference type="InterPro" id="IPR047057">
    <property type="entry name" value="MerR_fam"/>
</dbReference>
<sequence length="264" mass="31048">MYTIGQVAKFLGITRDTIKFYEEKELVRPQHNRENGYRTYNHFDIYDLTTINFYREIDLEIKKIQELRKGKSIEGIQSIVEEKEQEVLEEIAYKKLQLKKLQLVKEDCEKIKQFLGNYTIKEMKPLEVMGEIDHYKAYDDYDTLKENTDSLKKAVILTSLRRVIRFNDEGMVENQFVIVRKVEDGENIIDGDIVAHPKCLYTVIEDGRWSTGGKNTDEKVEASIRQVAKEYGYELVGLVYVNLLLTTYEEGLERIFLEMYVPVK</sequence>
<evidence type="ECO:0000256" key="4">
    <source>
        <dbReference type="ARBA" id="ARBA00023163"/>
    </source>
</evidence>
<name>A0AAJ5RIP3_9BACI</name>
<accession>A0AAJ5RIP3</accession>
<dbReference type="GO" id="GO:0003677">
    <property type="term" value="F:DNA binding"/>
    <property type="evidence" value="ECO:0007669"/>
    <property type="project" value="UniProtKB-KW"/>
</dbReference>
<dbReference type="InterPro" id="IPR009061">
    <property type="entry name" value="DNA-bd_dom_put_sf"/>
</dbReference>
<feature type="domain" description="HTH merR-type" evidence="5">
    <location>
        <begin position="1"/>
        <end position="70"/>
    </location>
</feature>
<evidence type="ECO:0000313" key="6">
    <source>
        <dbReference type="EMBL" id="WDV05302.1"/>
    </source>
</evidence>
<dbReference type="AlphaFoldDB" id="A0AAJ5RIP3"/>
<protein>
    <submittedName>
        <fullName evidence="6">MerR family transcriptional regulator</fullName>
    </submittedName>
</protein>
<keyword evidence="3" id="KW-0238">DNA-binding</keyword>
<dbReference type="Proteomes" id="UP001219585">
    <property type="component" value="Chromosome"/>
</dbReference>
<gene>
    <name evidence="6" type="ORF">OU989_13390</name>
</gene>
<organism evidence="6 7">
    <name type="scientific">Lysinibacillus irui</name>
    <dbReference type="NCBI Taxonomy" id="2998077"/>
    <lineage>
        <taxon>Bacteria</taxon>
        <taxon>Bacillati</taxon>
        <taxon>Bacillota</taxon>
        <taxon>Bacilli</taxon>
        <taxon>Bacillales</taxon>
        <taxon>Bacillaceae</taxon>
        <taxon>Lysinibacillus</taxon>
    </lineage>
</organism>
<keyword evidence="4" id="KW-0804">Transcription</keyword>
<keyword evidence="2" id="KW-0805">Transcription regulation</keyword>
<dbReference type="RefSeq" id="WP_274793534.1">
    <property type="nucleotide sequence ID" value="NZ_CP113527.1"/>
</dbReference>
<dbReference type="PANTHER" id="PTHR30204">
    <property type="entry name" value="REDOX-CYCLING DRUG-SENSING TRANSCRIPTIONAL ACTIVATOR SOXR"/>
    <property type="match status" value="1"/>
</dbReference>
<evidence type="ECO:0000256" key="1">
    <source>
        <dbReference type="ARBA" id="ARBA00022491"/>
    </source>
</evidence>
<dbReference type="Pfam" id="PF13411">
    <property type="entry name" value="MerR_1"/>
    <property type="match status" value="1"/>
</dbReference>
<evidence type="ECO:0000256" key="2">
    <source>
        <dbReference type="ARBA" id="ARBA00023015"/>
    </source>
</evidence>
<dbReference type="SUPFAM" id="SSF46955">
    <property type="entry name" value="Putative DNA-binding domain"/>
    <property type="match status" value="1"/>
</dbReference>
<keyword evidence="1" id="KW-0678">Repressor</keyword>